<name>A0A6J6A209_9ZZZZ</name>
<organism evidence="1">
    <name type="scientific">freshwater metagenome</name>
    <dbReference type="NCBI Taxonomy" id="449393"/>
    <lineage>
        <taxon>unclassified sequences</taxon>
        <taxon>metagenomes</taxon>
        <taxon>ecological metagenomes</taxon>
    </lineage>
</organism>
<reference evidence="1" key="1">
    <citation type="submission" date="2020-05" db="EMBL/GenBank/DDBJ databases">
        <authorList>
            <person name="Chiriac C."/>
            <person name="Salcher M."/>
            <person name="Ghai R."/>
            <person name="Kavagutti S V."/>
        </authorList>
    </citation>
    <scope>NUCLEOTIDE SEQUENCE</scope>
</reference>
<dbReference type="EMBL" id="CAESAO010000248">
    <property type="protein sequence ID" value="CAB4347652.1"/>
    <property type="molecule type" value="Genomic_DNA"/>
</dbReference>
<protein>
    <submittedName>
        <fullName evidence="1">Unannotated protein</fullName>
    </submittedName>
</protein>
<proteinExistence type="predicted"/>
<gene>
    <name evidence="1" type="ORF">UFOPK3522_01784</name>
</gene>
<accession>A0A6J6A209</accession>
<evidence type="ECO:0000313" key="1">
    <source>
        <dbReference type="EMBL" id="CAB4347652.1"/>
    </source>
</evidence>
<sequence>MKRNPGLRGGRIAPEIERGRLPLIEAARSFNFRLGRKTERAFFWVEWDPSGGDPLPADTVLVMAEPMADKGGRR</sequence>
<dbReference type="AlphaFoldDB" id="A0A6J6A209"/>